<dbReference type="AlphaFoldDB" id="A0A1S4CIJ3"/>
<accession>A0A1S4CIJ3</accession>
<organism evidence="1">
    <name type="scientific">Nicotiana tabacum</name>
    <name type="common">Common tobacco</name>
    <dbReference type="NCBI Taxonomy" id="4097"/>
    <lineage>
        <taxon>Eukaryota</taxon>
        <taxon>Viridiplantae</taxon>
        <taxon>Streptophyta</taxon>
        <taxon>Embryophyta</taxon>
        <taxon>Tracheophyta</taxon>
        <taxon>Spermatophyta</taxon>
        <taxon>Magnoliopsida</taxon>
        <taxon>eudicotyledons</taxon>
        <taxon>Gunneridae</taxon>
        <taxon>Pentapetalae</taxon>
        <taxon>asterids</taxon>
        <taxon>lamiids</taxon>
        <taxon>Solanales</taxon>
        <taxon>Solanaceae</taxon>
        <taxon>Nicotianoideae</taxon>
        <taxon>Nicotianeae</taxon>
        <taxon>Nicotiana</taxon>
    </lineage>
</organism>
<protein>
    <submittedName>
        <fullName evidence="1">Uncharacterized protein</fullName>
    </submittedName>
</protein>
<dbReference type="KEGG" id="nta:107819428"/>
<dbReference type="PaxDb" id="4097-A0A1S4CIJ3"/>
<sequence length="105" mass="11305">MRNIPSVQIARCYFALSASFHGTLGYAVGKLTTSLFVCLLSVISGRGVLGVATSLNVFKVAKLSAVGVVSFSATTAADELMDTRVIVFLRSSNLPWNFWFLLLLS</sequence>
<proteinExistence type="predicted"/>
<gene>
    <name evidence="1" type="primary">LOC107819428</name>
</gene>
<dbReference type="OrthoDB" id="10305620at2759"/>
<name>A0A1S4CIJ3_TOBAC</name>
<evidence type="ECO:0000313" key="1">
    <source>
        <dbReference type="RefSeq" id="XP_016501020.1"/>
    </source>
</evidence>
<reference evidence="1" key="1">
    <citation type="submission" date="2025-08" db="UniProtKB">
        <authorList>
            <consortium name="RefSeq"/>
        </authorList>
    </citation>
    <scope>IDENTIFICATION</scope>
</reference>
<dbReference type="RefSeq" id="XP_016501020.1">
    <property type="nucleotide sequence ID" value="XM_016645534.1"/>
</dbReference>